<feature type="transmembrane region" description="Helical" evidence="2">
    <location>
        <begin position="93"/>
        <end position="114"/>
    </location>
</feature>
<evidence type="ECO:0000256" key="2">
    <source>
        <dbReference type="SAM" id="Phobius"/>
    </source>
</evidence>
<sequence>MADFTNRQLAEIIAQGAEKINSNVLKERKIANEISESILSLEKERRALENKIDDLKMVRIEPDLSELNSFYESRTEENIKRLNSRLKVPNLSLYVWLSSLAMLIISFFTLYLAYGKAFTTREEILEKYRADLLKENSIISKEQERLLKDMDQFFRKNPKTKDKFVEWRPEKK</sequence>
<accession>A0A376C1L4</accession>
<gene>
    <name evidence="3" type="ORF">NCTC13533_00047</name>
    <name evidence="4" type="ORF">NCTC13533_00053</name>
</gene>
<keyword evidence="1" id="KW-0175">Coiled coil</keyword>
<dbReference type="Proteomes" id="UP000255224">
    <property type="component" value="Unassembled WGS sequence"/>
</dbReference>
<feature type="coiled-coil region" evidence="1">
    <location>
        <begin position="31"/>
        <end position="61"/>
    </location>
</feature>
<keyword evidence="2" id="KW-0472">Membrane</keyword>
<proteinExistence type="predicted"/>
<evidence type="ECO:0000313" key="4">
    <source>
        <dbReference type="EMBL" id="STA51396.1"/>
    </source>
</evidence>
<dbReference type="AlphaFoldDB" id="A0A376C1L4"/>
<evidence type="ECO:0000313" key="3">
    <source>
        <dbReference type="EMBL" id="STA51390.1"/>
    </source>
</evidence>
<organism evidence="3 5">
    <name type="scientific">Chryseobacterium carnipullorum</name>
    <dbReference type="NCBI Taxonomy" id="1124835"/>
    <lineage>
        <taxon>Bacteria</taxon>
        <taxon>Pseudomonadati</taxon>
        <taxon>Bacteroidota</taxon>
        <taxon>Flavobacteriia</taxon>
        <taxon>Flavobacteriales</taxon>
        <taxon>Weeksellaceae</taxon>
        <taxon>Chryseobacterium group</taxon>
        <taxon>Chryseobacterium</taxon>
    </lineage>
</organism>
<evidence type="ECO:0000256" key="1">
    <source>
        <dbReference type="SAM" id="Coils"/>
    </source>
</evidence>
<dbReference type="EMBL" id="UFVQ01000002">
    <property type="protein sequence ID" value="STA51396.1"/>
    <property type="molecule type" value="Genomic_DNA"/>
</dbReference>
<reference evidence="3 5" key="1">
    <citation type="submission" date="2018-06" db="EMBL/GenBank/DDBJ databases">
        <authorList>
            <consortium name="Pathogen Informatics"/>
            <person name="Doyle S."/>
        </authorList>
    </citation>
    <scope>NUCLEOTIDE SEQUENCE [LARGE SCALE GENOMIC DNA]</scope>
    <source>
        <strain evidence="3 5">NCTC13533</strain>
    </source>
</reference>
<keyword evidence="2" id="KW-1133">Transmembrane helix</keyword>
<name>A0A376C1L4_CHRCU</name>
<keyword evidence="2" id="KW-0812">Transmembrane</keyword>
<dbReference type="EMBL" id="UFVQ01000002">
    <property type="protein sequence ID" value="STA51390.1"/>
    <property type="molecule type" value="Genomic_DNA"/>
</dbReference>
<dbReference type="RefSeq" id="WP_128124708.1">
    <property type="nucleotide sequence ID" value="NZ_UFVQ01000002.1"/>
</dbReference>
<evidence type="ECO:0000313" key="5">
    <source>
        <dbReference type="Proteomes" id="UP000255224"/>
    </source>
</evidence>
<protein>
    <submittedName>
        <fullName evidence="3">Uncharacterized protein</fullName>
    </submittedName>
</protein>